<dbReference type="SUPFAM" id="SSF55008">
    <property type="entry name" value="HMA, heavy metal-associated domain"/>
    <property type="match status" value="1"/>
</dbReference>
<dbReference type="InterPro" id="IPR000428">
    <property type="entry name" value="Cu-bd"/>
</dbReference>
<dbReference type="Proteomes" id="UP000180057">
    <property type="component" value="Unassembled WGS sequence"/>
</dbReference>
<evidence type="ECO:0000256" key="2">
    <source>
        <dbReference type="ARBA" id="ARBA00022723"/>
    </source>
</evidence>
<dbReference type="PANTHER" id="PTHR46594:SF4">
    <property type="entry name" value="P-TYPE CATION-TRANSPORTING ATPASE"/>
    <property type="match status" value="1"/>
</dbReference>
<dbReference type="GO" id="GO:0005507">
    <property type="term" value="F:copper ion binding"/>
    <property type="evidence" value="ECO:0007669"/>
    <property type="project" value="InterPro"/>
</dbReference>
<feature type="domain" description="HMA" evidence="4">
    <location>
        <begin position="2"/>
        <end position="68"/>
    </location>
</feature>
<reference evidence="5 6" key="1">
    <citation type="submission" date="2016-10" db="EMBL/GenBank/DDBJ databases">
        <title>Draft genome sequences of four alkaliphilic bacteria belonging to the Anaerobacillus genus.</title>
        <authorList>
            <person name="Bassil N.M."/>
            <person name="Lloyd J.R."/>
        </authorList>
    </citation>
    <scope>NUCLEOTIDE SEQUENCE [LARGE SCALE GENOMIC DNA]</scope>
    <source>
        <strain evidence="5 6">DSM 22531</strain>
    </source>
</reference>
<organism evidence="5 6">
    <name type="scientific">Anaerobacillus alkalidiazotrophicus</name>
    <dbReference type="NCBI Taxonomy" id="472963"/>
    <lineage>
        <taxon>Bacteria</taxon>
        <taxon>Bacillati</taxon>
        <taxon>Bacillota</taxon>
        <taxon>Bacilli</taxon>
        <taxon>Bacillales</taxon>
        <taxon>Bacillaceae</taxon>
        <taxon>Anaerobacillus</taxon>
    </lineage>
</organism>
<evidence type="ECO:0000256" key="1">
    <source>
        <dbReference type="ARBA" id="ARBA00015313"/>
    </source>
</evidence>
<dbReference type="OrthoDB" id="9813965at2"/>
<keyword evidence="6" id="KW-1185">Reference proteome</keyword>
<dbReference type="PROSITE" id="PS50846">
    <property type="entry name" value="HMA_2"/>
    <property type="match status" value="1"/>
</dbReference>
<keyword evidence="3" id="KW-0186">Copper</keyword>
<name>A0A1S2M4X3_9BACI</name>
<dbReference type="AlphaFoldDB" id="A0A1S2M4X3"/>
<dbReference type="RefSeq" id="WP_071390691.1">
    <property type="nucleotide sequence ID" value="NZ_MLQS01000028.1"/>
</dbReference>
<dbReference type="InterPro" id="IPR036163">
    <property type="entry name" value="HMA_dom_sf"/>
</dbReference>
<keyword evidence="2" id="KW-0479">Metal-binding</keyword>
<dbReference type="FunFam" id="3.30.70.100:FF:000005">
    <property type="entry name" value="Copper-exporting P-type ATPase A"/>
    <property type="match status" value="1"/>
</dbReference>
<dbReference type="Pfam" id="PF00403">
    <property type="entry name" value="HMA"/>
    <property type="match status" value="1"/>
</dbReference>
<dbReference type="GO" id="GO:0006825">
    <property type="term" value="P:copper ion transport"/>
    <property type="evidence" value="ECO:0007669"/>
    <property type="project" value="InterPro"/>
</dbReference>
<protein>
    <recommendedName>
        <fullName evidence="1">Copper chaperone CopZ</fullName>
    </recommendedName>
</protein>
<evidence type="ECO:0000313" key="6">
    <source>
        <dbReference type="Proteomes" id="UP000180057"/>
    </source>
</evidence>
<dbReference type="Gene3D" id="3.30.70.100">
    <property type="match status" value="1"/>
</dbReference>
<dbReference type="InterPro" id="IPR017969">
    <property type="entry name" value="Heavy-metal-associated_CS"/>
</dbReference>
<proteinExistence type="predicted"/>
<dbReference type="EMBL" id="MLQS01000028">
    <property type="protein sequence ID" value="OIJ18685.1"/>
    <property type="molecule type" value="Genomic_DNA"/>
</dbReference>
<dbReference type="InterPro" id="IPR006122">
    <property type="entry name" value="HMA_Cu_ion-bd"/>
</dbReference>
<evidence type="ECO:0000256" key="3">
    <source>
        <dbReference type="ARBA" id="ARBA00023008"/>
    </source>
</evidence>
<dbReference type="PRINTS" id="PR00944">
    <property type="entry name" value="CUEXPORT"/>
</dbReference>
<evidence type="ECO:0000259" key="4">
    <source>
        <dbReference type="PROSITE" id="PS50846"/>
    </source>
</evidence>
<dbReference type="STRING" id="472963.BKP45_15950"/>
<accession>A0A1S2M4X3</accession>
<dbReference type="InterPro" id="IPR006121">
    <property type="entry name" value="HMA_dom"/>
</dbReference>
<sequence length="73" mass="7855">MKKVEISVRGMSCGHCVSTIEGALTQMDGVSSAKVNLEKNKVTVNLDTTKIHVLQIEEVVNGLGYNVGCHQVI</sequence>
<evidence type="ECO:0000313" key="5">
    <source>
        <dbReference type="EMBL" id="OIJ18685.1"/>
    </source>
</evidence>
<dbReference type="NCBIfam" id="TIGR00003">
    <property type="entry name" value="copper ion binding protein"/>
    <property type="match status" value="1"/>
</dbReference>
<gene>
    <name evidence="5" type="ORF">BKP45_15950</name>
</gene>
<dbReference type="CDD" id="cd00371">
    <property type="entry name" value="HMA"/>
    <property type="match status" value="1"/>
</dbReference>
<dbReference type="PROSITE" id="PS01047">
    <property type="entry name" value="HMA_1"/>
    <property type="match status" value="1"/>
</dbReference>
<dbReference type="PANTHER" id="PTHR46594">
    <property type="entry name" value="P-TYPE CATION-TRANSPORTING ATPASE"/>
    <property type="match status" value="1"/>
</dbReference>
<comment type="caution">
    <text evidence="5">The sequence shown here is derived from an EMBL/GenBank/DDBJ whole genome shotgun (WGS) entry which is preliminary data.</text>
</comment>